<dbReference type="RefSeq" id="WP_064802995.1">
    <property type="nucleotide sequence ID" value="NZ_CP016022.1"/>
</dbReference>
<dbReference type="Proteomes" id="UP000078572">
    <property type="component" value="Chromosome 1"/>
</dbReference>
<dbReference type="GeneID" id="61525771"/>
<protein>
    <submittedName>
        <fullName evidence="1">Uncharacterized protein</fullName>
    </submittedName>
</protein>
<organism evidence="1 2">
    <name type="scientific">Ralstonia insidiosa</name>
    <dbReference type="NCBI Taxonomy" id="190721"/>
    <lineage>
        <taxon>Bacteria</taxon>
        <taxon>Pseudomonadati</taxon>
        <taxon>Pseudomonadota</taxon>
        <taxon>Betaproteobacteria</taxon>
        <taxon>Burkholderiales</taxon>
        <taxon>Burkholderiaceae</taxon>
        <taxon>Ralstonia</taxon>
    </lineage>
</organism>
<reference evidence="2" key="1">
    <citation type="submission" date="2016-06" db="EMBL/GenBank/DDBJ databases">
        <authorList>
            <person name="Xu Y."/>
            <person name="Nagy A."/>
            <person name="Yan X."/>
            <person name="Kim S.W."/>
            <person name="Haley B."/>
            <person name="Liu N.T."/>
            <person name="Nou X."/>
        </authorList>
    </citation>
    <scope>NUCLEOTIDE SEQUENCE [LARGE SCALE GENOMIC DNA]</scope>
    <source>
        <strain evidence="2">ATCC 49129</strain>
    </source>
</reference>
<evidence type="ECO:0000313" key="2">
    <source>
        <dbReference type="Proteomes" id="UP000078572"/>
    </source>
</evidence>
<sequence>MITATQTTTRKNWEIGIMTESEFKAWNEKIHKEWQELTDEVVPLDRYISELEVEEMKKIIKAVHEHVESFTIKAAAVRQGRTWTQN</sequence>
<proteinExistence type="predicted"/>
<evidence type="ECO:0000313" key="1">
    <source>
        <dbReference type="EMBL" id="ANJ72229.1"/>
    </source>
</evidence>
<keyword evidence="2" id="KW-1185">Reference proteome</keyword>
<accession>A0A191ZVU7</accession>
<dbReference type="EMBL" id="CP016022">
    <property type="protein sequence ID" value="ANJ72229.1"/>
    <property type="molecule type" value="Genomic_DNA"/>
</dbReference>
<dbReference type="AlphaFoldDB" id="A0A191ZVU7"/>
<name>A0A191ZVU7_9RALS</name>
<gene>
    <name evidence="1" type="ORF">A9Y76_07020</name>
</gene>